<sequence>MSIKVKTSIAGILTSLIFGIAGTYFYFTQESDIDRVLNLDLQSTSKKGRCKVRVQGIGGNGTEQTFSYSDFYKEGGDKRGMIAGACLKKLTKVDKNREDAVAVMEKATMGIMSSRKWELATNPIKNVISDFYMRPFPRFSHICRPKSKWDLLGV</sequence>
<dbReference type="HOGENOM" id="CLU_143461_0_0_14"/>
<name>E8ZJD0_MYCHL</name>
<evidence type="ECO:0000313" key="3">
    <source>
        <dbReference type="Proteomes" id="UP000008637"/>
    </source>
</evidence>
<feature type="transmembrane region" description="Helical" evidence="1">
    <location>
        <begin position="7"/>
        <end position="27"/>
    </location>
</feature>
<reference evidence="2 3" key="1">
    <citation type="journal article" date="2011" name="J. Bacteriol.">
        <title>Complete genome sequence of Mycoplasma haemofelis, a hemotropic mycoplasma.</title>
        <authorList>
            <person name="Barker E.N."/>
            <person name="Helps C.R."/>
            <person name="Peters I.R."/>
            <person name="Darby A.C."/>
            <person name="Radford A.D."/>
            <person name="Tasker S."/>
        </authorList>
    </citation>
    <scope>NUCLEOTIDE SEQUENCE [LARGE SCALE GENOMIC DNA]</scope>
    <source>
        <strain evidence="2 3">Langford 1</strain>
    </source>
</reference>
<proteinExistence type="predicted"/>
<dbReference type="Proteomes" id="UP000008637">
    <property type="component" value="Chromosome"/>
</dbReference>
<dbReference type="AlphaFoldDB" id="E8ZJD0"/>
<gene>
    <name evidence="2" type="ORF">HF1_12430</name>
</gene>
<keyword evidence="1" id="KW-1133">Transmembrane helix</keyword>
<evidence type="ECO:0000256" key="1">
    <source>
        <dbReference type="SAM" id="Phobius"/>
    </source>
</evidence>
<organism evidence="2 3">
    <name type="scientific">Mycoplasma haemofelis (strain Langford 1)</name>
    <name type="common">Haemobartonella felis</name>
    <dbReference type="NCBI Taxonomy" id="941640"/>
    <lineage>
        <taxon>Bacteria</taxon>
        <taxon>Bacillati</taxon>
        <taxon>Mycoplasmatota</taxon>
        <taxon>Mollicutes</taxon>
        <taxon>Mycoplasmataceae</taxon>
        <taxon>Mycoplasma</taxon>
    </lineage>
</organism>
<keyword evidence="3" id="KW-1185">Reference proteome</keyword>
<keyword evidence="1" id="KW-0812">Transmembrane</keyword>
<dbReference type="EMBL" id="FR773153">
    <property type="protein sequence ID" value="CBY93251.1"/>
    <property type="molecule type" value="Genomic_DNA"/>
</dbReference>
<dbReference type="KEGG" id="mha:HF1_12430"/>
<accession>E8ZJD0</accession>
<protein>
    <submittedName>
        <fullName evidence="2">Uncharacterized protein</fullName>
    </submittedName>
</protein>
<keyword evidence="1" id="KW-0472">Membrane</keyword>
<evidence type="ECO:0000313" key="2">
    <source>
        <dbReference type="EMBL" id="CBY93251.1"/>
    </source>
</evidence>